<gene>
    <name evidence="1" type="ORF">MU1_04880</name>
</gene>
<dbReference type="Proteomes" id="UP001157114">
    <property type="component" value="Unassembled WGS sequence"/>
</dbReference>
<evidence type="ECO:0000313" key="2">
    <source>
        <dbReference type="Proteomes" id="UP001157114"/>
    </source>
</evidence>
<sequence>MPVNTGVGLFVIKADGSFGATYSEITRLYFVSIRKLDVGFIYKGGAYESLRVINRNVSCFLVFSRLQLAKNELSRGYYRLYSK</sequence>
<name>A0ABQ6G5A3_9BACL</name>
<organism evidence="1 2">
    <name type="scientific">Paenibacillus glycanilyticus</name>
    <dbReference type="NCBI Taxonomy" id="126569"/>
    <lineage>
        <taxon>Bacteria</taxon>
        <taxon>Bacillati</taxon>
        <taxon>Bacillota</taxon>
        <taxon>Bacilli</taxon>
        <taxon>Bacillales</taxon>
        <taxon>Paenibacillaceae</taxon>
        <taxon>Paenibacillus</taxon>
    </lineage>
</organism>
<proteinExistence type="predicted"/>
<reference evidence="1 2" key="1">
    <citation type="submission" date="2023-03" db="EMBL/GenBank/DDBJ databases">
        <title>Draft genome sequence of the bacteria which degrade cell wall of Tricholomamatutake.</title>
        <authorList>
            <person name="Konishi Y."/>
            <person name="Fukuta Y."/>
            <person name="Shirasaka N."/>
        </authorList>
    </citation>
    <scope>NUCLEOTIDE SEQUENCE [LARGE SCALE GENOMIC DNA]</scope>
    <source>
        <strain evidence="2">mu1</strain>
    </source>
</reference>
<keyword evidence="2" id="KW-1185">Reference proteome</keyword>
<protein>
    <submittedName>
        <fullName evidence="1">Uncharacterized protein</fullName>
    </submittedName>
</protein>
<comment type="caution">
    <text evidence="1">The sequence shown here is derived from an EMBL/GenBank/DDBJ whole genome shotgun (WGS) entry which is preliminary data.</text>
</comment>
<dbReference type="EMBL" id="BSSQ01000001">
    <property type="protein sequence ID" value="GLX66144.1"/>
    <property type="molecule type" value="Genomic_DNA"/>
</dbReference>
<evidence type="ECO:0000313" key="1">
    <source>
        <dbReference type="EMBL" id="GLX66144.1"/>
    </source>
</evidence>
<accession>A0ABQ6G5A3</accession>